<gene>
    <name evidence="2" type="ORF">FRUB_03945</name>
</gene>
<feature type="region of interest" description="Disordered" evidence="1">
    <location>
        <begin position="268"/>
        <end position="287"/>
    </location>
</feature>
<dbReference type="AlphaFoldDB" id="A0A225E0I3"/>
<name>A0A225E0I3_9BACT</name>
<keyword evidence="3" id="KW-1185">Reference proteome</keyword>
<accession>A0A225E0I3</accession>
<comment type="caution">
    <text evidence="2">The sequence shown here is derived from an EMBL/GenBank/DDBJ whole genome shotgun (WGS) entry which is preliminary data.</text>
</comment>
<evidence type="ECO:0000313" key="2">
    <source>
        <dbReference type="EMBL" id="OWK41867.1"/>
    </source>
</evidence>
<reference evidence="3" key="1">
    <citation type="submission" date="2017-06" db="EMBL/GenBank/DDBJ databases">
        <title>Genome analysis of Fimbriiglobus ruber SP5, the first member of the order Planctomycetales with confirmed chitinolytic capability.</title>
        <authorList>
            <person name="Ravin N.V."/>
            <person name="Rakitin A.L."/>
            <person name="Ivanova A.A."/>
            <person name="Beletsky A.V."/>
            <person name="Kulichevskaya I.S."/>
            <person name="Mardanov A.V."/>
            <person name="Dedysh S.N."/>
        </authorList>
    </citation>
    <scope>NUCLEOTIDE SEQUENCE [LARGE SCALE GENOMIC DNA]</scope>
    <source>
        <strain evidence="3">SP5</strain>
    </source>
</reference>
<feature type="region of interest" description="Disordered" evidence="1">
    <location>
        <begin position="1"/>
        <end position="24"/>
    </location>
</feature>
<protein>
    <submittedName>
        <fullName evidence="2">Uncharacterized protein</fullName>
    </submittedName>
</protein>
<feature type="compositionally biased region" description="Polar residues" evidence="1">
    <location>
        <begin position="342"/>
        <end position="358"/>
    </location>
</feature>
<feature type="region of interest" description="Disordered" evidence="1">
    <location>
        <begin position="461"/>
        <end position="531"/>
    </location>
</feature>
<organism evidence="2 3">
    <name type="scientific">Fimbriiglobus ruber</name>
    <dbReference type="NCBI Taxonomy" id="1908690"/>
    <lineage>
        <taxon>Bacteria</taxon>
        <taxon>Pseudomonadati</taxon>
        <taxon>Planctomycetota</taxon>
        <taxon>Planctomycetia</taxon>
        <taxon>Gemmatales</taxon>
        <taxon>Gemmataceae</taxon>
        <taxon>Fimbriiglobus</taxon>
    </lineage>
</organism>
<proteinExistence type="predicted"/>
<feature type="region of interest" description="Disordered" evidence="1">
    <location>
        <begin position="322"/>
        <end position="437"/>
    </location>
</feature>
<evidence type="ECO:0000256" key="1">
    <source>
        <dbReference type="SAM" id="MobiDB-lite"/>
    </source>
</evidence>
<dbReference type="Proteomes" id="UP000214646">
    <property type="component" value="Unassembled WGS sequence"/>
</dbReference>
<feature type="compositionally biased region" description="Low complexity" evidence="1">
    <location>
        <begin position="380"/>
        <end position="397"/>
    </location>
</feature>
<dbReference type="EMBL" id="NIDE01000005">
    <property type="protein sequence ID" value="OWK41867.1"/>
    <property type="molecule type" value="Genomic_DNA"/>
</dbReference>
<feature type="compositionally biased region" description="Low complexity" evidence="1">
    <location>
        <begin position="461"/>
        <end position="471"/>
    </location>
</feature>
<sequence>MCLSTTPSARAHPHAPGAGPAHTLSPAQRQRIAVQALAGTVPITDRADQHDVRRRFVYRQQALADRALANAFDPLPADDAVLFHLPVTKHWLHPFTLALVLIGHGPLRGVVEICRDVLDYDLSLGTVHNLVQKAVAPARALNARENLGPVRIGAHDEIVQNGRPVLVGVDTRSTSCYLLRLEDHRDADTWAVRVLELRDRGLAPTAIVADAGRGLRAGRTAALPAVPCRRDVFHALQDVHAVVSLLEHRADRAMAAADRLRQKVAGRVRRNQPVDPRVSHRLSQADREDARAIEQADQVALWPTGSATTSLVWQAHRIPSAWPGTTSSAPNATPGPPPPQLTWANGSATSAANGTTSWRLRPNALPPSWRWPNHANTTHRSSGSCSGSARSRSRIGADGLGTPPCEVGSGRTTTHWPKPWKRSANGRSGPVRWPRTGIADAAGTSSCVVIWATTTWLGSSSSSITAGSHAANTTSGWIKARSRSSPERPSRIGSNRSALPDSSGRRPTGQGGSQPTFARRTATGPRRGLGATRKAAFLNHAQILLRLRG</sequence>
<evidence type="ECO:0000313" key="3">
    <source>
        <dbReference type="Proteomes" id="UP000214646"/>
    </source>
</evidence>